<organism evidence="1">
    <name type="scientific">Arundo donax</name>
    <name type="common">Giant reed</name>
    <name type="synonym">Donax arundinaceus</name>
    <dbReference type="NCBI Taxonomy" id="35708"/>
    <lineage>
        <taxon>Eukaryota</taxon>
        <taxon>Viridiplantae</taxon>
        <taxon>Streptophyta</taxon>
        <taxon>Embryophyta</taxon>
        <taxon>Tracheophyta</taxon>
        <taxon>Spermatophyta</taxon>
        <taxon>Magnoliopsida</taxon>
        <taxon>Liliopsida</taxon>
        <taxon>Poales</taxon>
        <taxon>Poaceae</taxon>
        <taxon>PACMAD clade</taxon>
        <taxon>Arundinoideae</taxon>
        <taxon>Arundineae</taxon>
        <taxon>Arundo</taxon>
    </lineage>
</organism>
<reference evidence="1" key="2">
    <citation type="journal article" date="2015" name="Data Brief">
        <title>Shoot transcriptome of the giant reed, Arundo donax.</title>
        <authorList>
            <person name="Barrero R.A."/>
            <person name="Guerrero F.D."/>
            <person name="Moolhuijzen P."/>
            <person name="Goolsby J.A."/>
            <person name="Tidwell J."/>
            <person name="Bellgard S.E."/>
            <person name="Bellgard M.I."/>
        </authorList>
    </citation>
    <scope>NUCLEOTIDE SEQUENCE</scope>
    <source>
        <tissue evidence="1">Shoot tissue taken approximately 20 cm above the soil surface</tissue>
    </source>
</reference>
<dbReference type="AlphaFoldDB" id="A0A0A9FY69"/>
<proteinExistence type="predicted"/>
<protein>
    <submittedName>
        <fullName evidence="1">Uncharacterized protein</fullName>
    </submittedName>
</protein>
<reference evidence="1" key="1">
    <citation type="submission" date="2014-09" db="EMBL/GenBank/DDBJ databases">
        <authorList>
            <person name="Magalhaes I.L.F."/>
            <person name="Oliveira U."/>
            <person name="Santos F.R."/>
            <person name="Vidigal T.H.D.A."/>
            <person name="Brescovit A.D."/>
            <person name="Santos A.J."/>
        </authorList>
    </citation>
    <scope>NUCLEOTIDE SEQUENCE</scope>
    <source>
        <tissue evidence="1">Shoot tissue taken approximately 20 cm above the soil surface</tissue>
    </source>
</reference>
<accession>A0A0A9FY69</accession>
<dbReference type="EMBL" id="GBRH01181772">
    <property type="protein sequence ID" value="JAE16124.1"/>
    <property type="molecule type" value="Transcribed_RNA"/>
</dbReference>
<sequence length="22" mass="2628">MKESQSWLEPTIICEILRFNCS</sequence>
<evidence type="ECO:0000313" key="1">
    <source>
        <dbReference type="EMBL" id="JAE16124.1"/>
    </source>
</evidence>
<name>A0A0A9FY69_ARUDO</name>